<dbReference type="AlphaFoldDB" id="A0A9P8L5M5"/>
<evidence type="ECO:0000259" key="2">
    <source>
        <dbReference type="Pfam" id="PF13391"/>
    </source>
</evidence>
<protein>
    <recommendedName>
        <fullName evidence="2">HNH nuclease domain-containing protein</fullName>
    </recommendedName>
</protein>
<keyword evidence="4" id="KW-1185">Reference proteome</keyword>
<name>A0A9P8L5M5_9PEZI</name>
<reference evidence="3" key="1">
    <citation type="submission" date="2021-03" db="EMBL/GenBank/DDBJ databases">
        <title>Comparative genomics and phylogenomic investigation of the class Geoglossomycetes provide insights into ecological specialization and systematics.</title>
        <authorList>
            <person name="Melie T."/>
            <person name="Pirro S."/>
            <person name="Miller A.N."/>
            <person name="Quandt A."/>
        </authorList>
    </citation>
    <scope>NUCLEOTIDE SEQUENCE</scope>
    <source>
        <strain evidence="3">CAQ_001_2017</strain>
    </source>
</reference>
<accession>A0A9P8L5M5</accession>
<proteinExistence type="predicted"/>
<comment type="caution">
    <text evidence="3">The sequence shown here is derived from an EMBL/GenBank/DDBJ whole genome shotgun (WGS) entry which is preliminary data.</text>
</comment>
<sequence length="271" mass="30513">MPSNSSPFEAPTTAQTNISARVNQRDFSCRISDHKDCTSCVHIVPKTEYEWFTSNGMDLYNLEVQPSGLSIMDDIRNVLRLRHDLHFDFDNKKFVFVPKPIPTQLSSLLPNSTSPDRVSGSGSSRPLSFVTHVLKPTHELGRLYHNTLLHPTPGVRPEFILARFAWTIFPSVTPFLERGIPRSLIRLSASGEQIKYEIVETDGYACRVIAGIPPSSAASSRTSSPKKRQRQPSLDGGENEGNELKRRFVEIFNTPPDDQVEHQDRGRTLTR</sequence>
<feature type="domain" description="HNH nuclease" evidence="2">
    <location>
        <begin position="29"/>
        <end position="97"/>
    </location>
</feature>
<dbReference type="Pfam" id="PF13391">
    <property type="entry name" value="HNH_2"/>
    <property type="match status" value="1"/>
</dbReference>
<feature type="region of interest" description="Disordered" evidence="1">
    <location>
        <begin position="215"/>
        <end position="271"/>
    </location>
</feature>
<evidence type="ECO:0000313" key="4">
    <source>
        <dbReference type="Proteomes" id="UP000750711"/>
    </source>
</evidence>
<gene>
    <name evidence="3" type="ORF">GP486_006379</name>
</gene>
<evidence type="ECO:0000313" key="3">
    <source>
        <dbReference type="EMBL" id="KAH0555675.1"/>
    </source>
</evidence>
<dbReference type="Proteomes" id="UP000750711">
    <property type="component" value="Unassembled WGS sequence"/>
</dbReference>
<dbReference type="InterPro" id="IPR003615">
    <property type="entry name" value="HNH_nuc"/>
</dbReference>
<dbReference type="EMBL" id="JAGHQM010001420">
    <property type="protein sequence ID" value="KAH0555675.1"/>
    <property type="molecule type" value="Genomic_DNA"/>
</dbReference>
<feature type="compositionally biased region" description="Basic and acidic residues" evidence="1">
    <location>
        <begin position="259"/>
        <end position="271"/>
    </location>
</feature>
<organism evidence="3 4">
    <name type="scientific">Trichoglossum hirsutum</name>
    <dbReference type="NCBI Taxonomy" id="265104"/>
    <lineage>
        <taxon>Eukaryota</taxon>
        <taxon>Fungi</taxon>
        <taxon>Dikarya</taxon>
        <taxon>Ascomycota</taxon>
        <taxon>Pezizomycotina</taxon>
        <taxon>Geoglossomycetes</taxon>
        <taxon>Geoglossales</taxon>
        <taxon>Geoglossaceae</taxon>
        <taxon>Trichoglossum</taxon>
    </lineage>
</organism>
<evidence type="ECO:0000256" key="1">
    <source>
        <dbReference type="SAM" id="MobiDB-lite"/>
    </source>
</evidence>